<dbReference type="GO" id="GO:0016787">
    <property type="term" value="F:hydrolase activity"/>
    <property type="evidence" value="ECO:0007669"/>
    <property type="project" value="UniProtKB-KW"/>
</dbReference>
<protein>
    <submittedName>
        <fullName evidence="3">NUDIX domain-containing protein</fullName>
    </submittedName>
</protein>
<dbReference type="InterPro" id="IPR000086">
    <property type="entry name" value="NUDIX_hydrolase_dom"/>
</dbReference>
<dbReference type="Proteomes" id="UP000663929">
    <property type="component" value="Chromosome"/>
</dbReference>
<proteinExistence type="predicted"/>
<dbReference type="RefSeq" id="WP_237383884.1">
    <property type="nucleotide sequence ID" value="NZ_CP071793.1"/>
</dbReference>
<evidence type="ECO:0000259" key="2">
    <source>
        <dbReference type="PROSITE" id="PS51462"/>
    </source>
</evidence>
<feature type="domain" description="Nudix hydrolase" evidence="2">
    <location>
        <begin position="6"/>
        <end position="140"/>
    </location>
</feature>
<dbReference type="SUPFAM" id="SSF52374">
    <property type="entry name" value="Nucleotidylyl transferase"/>
    <property type="match status" value="1"/>
</dbReference>
<dbReference type="SUPFAM" id="SSF55811">
    <property type="entry name" value="Nudix"/>
    <property type="match status" value="1"/>
</dbReference>
<keyword evidence="1" id="KW-0378">Hydrolase</keyword>
<sequence>MSKYPKPALTVDAVVLSGSGEAMEILVIRRGRAPFRDWLAFPGGFVDAFELPFSAALRELKEETRLDLPPTRAIPLSLRAKKDRDPRGWTISQPFLFWLPESRYVRGCDDAREAQWVPLRELPRLAFDHGAILCEALGCFWQPMPTAVAPLRTVGAFGVPEYFPHHPVFYGGTFDPWHLGHHACVSLCPNPQDVVVVPDANPFKKGPSDRCYWSLFRELQSAVADLGACVFPGFCGREQPNPTAQWVPYVTRESRSLLVGEDSFASFPDWFEAETLAASLDTLFVAPRHSKPKSLKRATTWLNAHGCQVARLANHPYQELSSTKLRENQ</sequence>
<accession>A0A8A4TXE7</accession>
<dbReference type="InterPro" id="IPR014729">
    <property type="entry name" value="Rossmann-like_a/b/a_fold"/>
</dbReference>
<gene>
    <name evidence="3" type="ORF">J3U87_15145</name>
</gene>
<dbReference type="Gene3D" id="3.40.50.620">
    <property type="entry name" value="HUPs"/>
    <property type="match status" value="1"/>
</dbReference>
<dbReference type="PROSITE" id="PS51462">
    <property type="entry name" value="NUDIX"/>
    <property type="match status" value="1"/>
</dbReference>
<name>A0A8A4TXE7_SULCO</name>
<dbReference type="PANTHER" id="PTHR43736">
    <property type="entry name" value="ADP-RIBOSE PYROPHOSPHATASE"/>
    <property type="match status" value="1"/>
</dbReference>
<reference evidence="3" key="1">
    <citation type="submission" date="2021-03" db="EMBL/GenBank/DDBJ databases">
        <title>Acanthopleuribacteraceae sp. M133.</title>
        <authorList>
            <person name="Wang G."/>
        </authorList>
    </citation>
    <scope>NUCLEOTIDE SEQUENCE</scope>
    <source>
        <strain evidence="3">M133</strain>
    </source>
</reference>
<dbReference type="PANTHER" id="PTHR43736:SF5">
    <property type="entry name" value="NUDIX HYDROLASE DOMAIN-CONTAINING PROTEIN"/>
    <property type="match status" value="1"/>
</dbReference>
<dbReference type="EMBL" id="CP071793">
    <property type="protein sequence ID" value="QTD53784.1"/>
    <property type="molecule type" value="Genomic_DNA"/>
</dbReference>
<evidence type="ECO:0000256" key="1">
    <source>
        <dbReference type="ARBA" id="ARBA00022801"/>
    </source>
</evidence>
<dbReference type="Pfam" id="PF00293">
    <property type="entry name" value="NUDIX"/>
    <property type="match status" value="1"/>
</dbReference>
<dbReference type="Gene3D" id="3.90.79.10">
    <property type="entry name" value="Nucleoside Triphosphate Pyrophosphohydrolase"/>
    <property type="match status" value="1"/>
</dbReference>
<dbReference type="InterPro" id="IPR020084">
    <property type="entry name" value="NUDIX_hydrolase_CS"/>
</dbReference>
<dbReference type="PROSITE" id="PS00893">
    <property type="entry name" value="NUDIX_BOX"/>
    <property type="match status" value="1"/>
</dbReference>
<dbReference type="KEGG" id="scor:J3U87_15145"/>
<dbReference type="InterPro" id="IPR015797">
    <property type="entry name" value="NUDIX_hydrolase-like_dom_sf"/>
</dbReference>
<dbReference type="CDD" id="cd18873">
    <property type="entry name" value="NUDIX_NadM_like"/>
    <property type="match status" value="1"/>
</dbReference>
<dbReference type="AlphaFoldDB" id="A0A8A4TXE7"/>
<evidence type="ECO:0000313" key="4">
    <source>
        <dbReference type="Proteomes" id="UP000663929"/>
    </source>
</evidence>
<organism evidence="3 4">
    <name type="scientific">Sulfidibacter corallicola</name>
    <dbReference type="NCBI Taxonomy" id="2818388"/>
    <lineage>
        <taxon>Bacteria</taxon>
        <taxon>Pseudomonadati</taxon>
        <taxon>Acidobacteriota</taxon>
        <taxon>Holophagae</taxon>
        <taxon>Acanthopleuribacterales</taxon>
        <taxon>Acanthopleuribacteraceae</taxon>
        <taxon>Sulfidibacter</taxon>
    </lineage>
</organism>
<keyword evidence="4" id="KW-1185">Reference proteome</keyword>
<evidence type="ECO:0000313" key="3">
    <source>
        <dbReference type="EMBL" id="QTD53784.1"/>
    </source>
</evidence>